<evidence type="ECO:0000259" key="2">
    <source>
        <dbReference type="PROSITE" id="PS51084"/>
    </source>
</evidence>
<feature type="domain" description="HIT" evidence="2">
    <location>
        <begin position="1"/>
        <end position="88"/>
    </location>
</feature>
<sequence>MKKDDCVFCQKTDLIMENDLAKAFYDHAPMAKGHVLIVPKDHYVTFFDVPKAEQQAMIELMDEVKPFLDDKFHPRAYQIFSHIGAPAG</sequence>
<protein>
    <recommendedName>
        <fullName evidence="2">HIT domain-containing protein</fullName>
    </recommendedName>
</protein>
<dbReference type="OrthoDB" id="9784774at2"/>
<dbReference type="PANTHER" id="PTHR46648">
    <property type="entry name" value="HIT FAMILY PROTEIN 1"/>
    <property type="match status" value="1"/>
</dbReference>
<dbReference type="PANTHER" id="PTHR46648:SF1">
    <property type="entry name" value="ADENOSINE 5'-MONOPHOSPHORAMIDASE HNT1"/>
    <property type="match status" value="1"/>
</dbReference>
<dbReference type="AlphaFoldDB" id="A0A0R2NKX1"/>
<dbReference type="Proteomes" id="UP000051249">
    <property type="component" value="Unassembled WGS sequence"/>
</dbReference>
<dbReference type="PROSITE" id="PS51084">
    <property type="entry name" value="HIT_2"/>
    <property type="match status" value="1"/>
</dbReference>
<evidence type="ECO:0000313" key="3">
    <source>
        <dbReference type="EMBL" id="KRO25980.1"/>
    </source>
</evidence>
<dbReference type="GO" id="GO:0003824">
    <property type="term" value="F:catalytic activity"/>
    <property type="evidence" value="ECO:0007669"/>
    <property type="project" value="InterPro"/>
</dbReference>
<evidence type="ECO:0000256" key="1">
    <source>
        <dbReference type="PROSITE-ProRule" id="PRU00464"/>
    </source>
</evidence>
<dbReference type="InterPro" id="IPR001310">
    <property type="entry name" value="Histidine_triad_HIT"/>
</dbReference>
<organism evidence="3 4">
    <name type="scientific">Pediococcus argentinicus</name>
    <dbReference type="NCBI Taxonomy" id="480391"/>
    <lineage>
        <taxon>Bacteria</taxon>
        <taxon>Bacillati</taxon>
        <taxon>Bacillota</taxon>
        <taxon>Bacilli</taxon>
        <taxon>Lactobacillales</taxon>
        <taxon>Lactobacillaceae</taxon>
        <taxon>Pediococcus</taxon>
    </lineage>
</organism>
<proteinExistence type="predicted"/>
<dbReference type="Pfam" id="PF01230">
    <property type="entry name" value="HIT"/>
    <property type="match status" value="1"/>
</dbReference>
<dbReference type="RefSeq" id="WP_057798110.1">
    <property type="nucleotide sequence ID" value="NZ_BJZZ01000004.1"/>
</dbReference>
<evidence type="ECO:0000313" key="4">
    <source>
        <dbReference type="Proteomes" id="UP000051249"/>
    </source>
</evidence>
<dbReference type="InterPro" id="IPR011146">
    <property type="entry name" value="HIT-like"/>
</dbReference>
<dbReference type="InterPro" id="IPR036265">
    <property type="entry name" value="HIT-like_sf"/>
</dbReference>
<comment type="caution">
    <text evidence="3">The sequence shown here is derived from an EMBL/GenBank/DDBJ whole genome shotgun (WGS) entry which is preliminary data.</text>
</comment>
<comment type="caution">
    <text evidence="1">Lacks conserved residue(s) required for the propagation of feature annotation.</text>
</comment>
<accession>A0A0R2NKX1</accession>
<name>A0A0R2NKX1_9LACO</name>
<dbReference type="SUPFAM" id="SSF54197">
    <property type="entry name" value="HIT-like"/>
    <property type="match status" value="1"/>
</dbReference>
<dbReference type="PATRIC" id="fig|480391.4.peg.1265"/>
<dbReference type="EMBL" id="JQCQ01000004">
    <property type="protein sequence ID" value="KRO25980.1"/>
    <property type="molecule type" value="Genomic_DNA"/>
</dbReference>
<dbReference type="GO" id="GO:0009117">
    <property type="term" value="P:nucleotide metabolic process"/>
    <property type="evidence" value="ECO:0007669"/>
    <property type="project" value="TreeGrafter"/>
</dbReference>
<gene>
    <name evidence="3" type="ORF">IV88_GL001248</name>
</gene>
<keyword evidence="4" id="KW-1185">Reference proteome</keyword>
<dbReference type="Gene3D" id="3.30.428.10">
    <property type="entry name" value="HIT-like"/>
    <property type="match status" value="1"/>
</dbReference>
<reference evidence="3 4" key="1">
    <citation type="journal article" date="2015" name="Genome Announc.">
        <title>Expanding the biotechnology potential of lactobacilli through comparative genomics of 213 strains and associated genera.</title>
        <authorList>
            <person name="Sun Z."/>
            <person name="Harris H.M."/>
            <person name="McCann A."/>
            <person name="Guo C."/>
            <person name="Argimon S."/>
            <person name="Zhang W."/>
            <person name="Yang X."/>
            <person name="Jeffery I.B."/>
            <person name="Cooney J.C."/>
            <person name="Kagawa T.F."/>
            <person name="Liu W."/>
            <person name="Song Y."/>
            <person name="Salvetti E."/>
            <person name="Wrobel A."/>
            <person name="Rasinkangas P."/>
            <person name="Parkhill J."/>
            <person name="Rea M.C."/>
            <person name="O'Sullivan O."/>
            <person name="Ritari J."/>
            <person name="Douillard F.P."/>
            <person name="Paul Ross R."/>
            <person name="Yang R."/>
            <person name="Briner A.E."/>
            <person name="Felis G.E."/>
            <person name="de Vos W.M."/>
            <person name="Barrangou R."/>
            <person name="Klaenhammer T.R."/>
            <person name="Caufield P.W."/>
            <person name="Cui Y."/>
            <person name="Zhang H."/>
            <person name="O'Toole P.W."/>
        </authorList>
    </citation>
    <scope>NUCLEOTIDE SEQUENCE [LARGE SCALE GENOMIC DNA]</scope>
    <source>
        <strain evidence="3 4">DSM 23026</strain>
    </source>
</reference>